<organism evidence="3 5">
    <name type="scientific">Lentinula aciculospora</name>
    <dbReference type="NCBI Taxonomy" id="153920"/>
    <lineage>
        <taxon>Eukaryota</taxon>
        <taxon>Fungi</taxon>
        <taxon>Dikarya</taxon>
        <taxon>Basidiomycota</taxon>
        <taxon>Agaricomycotina</taxon>
        <taxon>Agaricomycetes</taxon>
        <taxon>Agaricomycetidae</taxon>
        <taxon>Agaricales</taxon>
        <taxon>Marasmiineae</taxon>
        <taxon>Omphalotaceae</taxon>
        <taxon>Lentinula</taxon>
    </lineage>
</organism>
<dbReference type="GO" id="GO:0043386">
    <property type="term" value="P:mycotoxin biosynthetic process"/>
    <property type="evidence" value="ECO:0007669"/>
    <property type="project" value="InterPro"/>
</dbReference>
<evidence type="ECO:0000256" key="1">
    <source>
        <dbReference type="ARBA" id="ARBA00004685"/>
    </source>
</evidence>
<name>A0A9W9AU05_9AGAR</name>
<evidence type="ECO:0000313" key="4">
    <source>
        <dbReference type="EMBL" id="KAJ4490537.1"/>
    </source>
</evidence>
<gene>
    <name evidence="4" type="ORF">J3R30DRAFT_3278331</name>
    <name evidence="3" type="ORF">J3R30DRAFT_3278542</name>
</gene>
<evidence type="ECO:0000313" key="5">
    <source>
        <dbReference type="Proteomes" id="UP001150266"/>
    </source>
</evidence>
<protein>
    <submittedName>
        <fullName evidence="3">Uncharacterized protein</fullName>
    </submittedName>
</protein>
<reference evidence="3" key="1">
    <citation type="submission" date="2022-08" db="EMBL/GenBank/DDBJ databases">
        <title>A Global Phylogenomic Analysis of the Shiitake Genus Lentinula.</title>
        <authorList>
            <consortium name="DOE Joint Genome Institute"/>
            <person name="Sierra-Patev S."/>
            <person name="Min B."/>
            <person name="Naranjo-Ortiz M."/>
            <person name="Looney B."/>
            <person name="Konkel Z."/>
            <person name="Slot J.C."/>
            <person name="Sakamoto Y."/>
            <person name="Steenwyk J.L."/>
            <person name="Rokas A."/>
            <person name="Carro J."/>
            <person name="Camarero S."/>
            <person name="Ferreira P."/>
            <person name="Molpeceres G."/>
            <person name="Ruiz-Duenas F.J."/>
            <person name="Serrano A."/>
            <person name="Henrissat B."/>
            <person name="Drula E."/>
            <person name="Hughes K.W."/>
            <person name="Mata J.L."/>
            <person name="Ishikawa N.K."/>
            <person name="Vargas-Isla R."/>
            <person name="Ushijima S."/>
            <person name="Smith C.A."/>
            <person name="Ahrendt S."/>
            <person name="Andreopoulos W."/>
            <person name="He G."/>
            <person name="Labutti K."/>
            <person name="Lipzen A."/>
            <person name="Ng V."/>
            <person name="Riley R."/>
            <person name="Sandor L."/>
            <person name="Barry K."/>
            <person name="Martinez A.T."/>
            <person name="Xiao Y."/>
            <person name="Gibbons J.G."/>
            <person name="Terashima K."/>
            <person name="Grigoriev I.V."/>
            <person name="Hibbett D.S."/>
        </authorList>
    </citation>
    <scope>NUCLEOTIDE SEQUENCE</scope>
    <source>
        <strain evidence="3">JLM2183</strain>
    </source>
</reference>
<evidence type="ECO:0000313" key="3">
    <source>
        <dbReference type="EMBL" id="KAJ4490532.1"/>
    </source>
</evidence>
<dbReference type="EMBL" id="JAOTPV010000001">
    <property type="protein sequence ID" value="KAJ4490537.1"/>
    <property type="molecule type" value="Genomic_DNA"/>
</dbReference>
<dbReference type="EMBL" id="JAOTPV010000001">
    <property type="protein sequence ID" value="KAJ4490532.1"/>
    <property type="molecule type" value="Genomic_DNA"/>
</dbReference>
<dbReference type="PANTHER" id="PTHR33365">
    <property type="entry name" value="YALI0B05434P"/>
    <property type="match status" value="1"/>
</dbReference>
<dbReference type="Pfam" id="PF11807">
    <property type="entry name" value="UstYa"/>
    <property type="match status" value="1"/>
</dbReference>
<dbReference type="PANTHER" id="PTHR33365:SF4">
    <property type="entry name" value="CYCLOCHLOROTINE BIOSYNTHESIS PROTEIN O"/>
    <property type="match status" value="1"/>
</dbReference>
<accession>A0A9W9AU05</accession>
<sequence length="123" mass="14414">VEPVYLIELDVFGQLHCLLSSLTFLQFSHPNSIRNFVHSNEYSSSPSTDKISWCIDSLRQSLMCTADINPMVYSRNPDTEEFELSDSNAYTCRDFEAIREWGKQLQLNQVMEKELQFSETEYW</sequence>
<dbReference type="OrthoDB" id="3687641at2759"/>
<feature type="non-terminal residue" evidence="3">
    <location>
        <position position="123"/>
    </location>
</feature>
<comment type="caution">
    <text evidence="3">The sequence shown here is derived from an EMBL/GenBank/DDBJ whole genome shotgun (WGS) entry which is preliminary data.</text>
</comment>
<keyword evidence="5" id="KW-1185">Reference proteome</keyword>
<dbReference type="InterPro" id="IPR021765">
    <property type="entry name" value="UstYa-like"/>
</dbReference>
<evidence type="ECO:0000256" key="2">
    <source>
        <dbReference type="ARBA" id="ARBA00035112"/>
    </source>
</evidence>
<dbReference type="Proteomes" id="UP001150266">
    <property type="component" value="Unassembled WGS sequence"/>
</dbReference>
<dbReference type="AlphaFoldDB" id="A0A9W9AU05"/>
<comment type="similarity">
    <text evidence="2">Belongs to the ustYa family.</text>
</comment>
<proteinExistence type="inferred from homology"/>
<comment type="pathway">
    <text evidence="1">Mycotoxin biosynthesis.</text>
</comment>